<keyword evidence="2" id="KW-0732">Signal</keyword>
<organism evidence="3 4">
    <name type="scientific">Stieleria magnilauensis</name>
    <dbReference type="NCBI Taxonomy" id="2527963"/>
    <lineage>
        <taxon>Bacteria</taxon>
        <taxon>Pseudomonadati</taxon>
        <taxon>Planctomycetota</taxon>
        <taxon>Planctomycetia</taxon>
        <taxon>Pirellulales</taxon>
        <taxon>Pirellulaceae</taxon>
        <taxon>Stieleria</taxon>
    </lineage>
</organism>
<dbReference type="Proteomes" id="UP000318081">
    <property type="component" value="Chromosome"/>
</dbReference>
<dbReference type="RefSeq" id="WP_145214845.1">
    <property type="nucleotide sequence ID" value="NZ_CP036432.1"/>
</dbReference>
<evidence type="ECO:0008006" key="5">
    <source>
        <dbReference type="Google" id="ProtNLM"/>
    </source>
</evidence>
<feature type="signal peptide" evidence="2">
    <location>
        <begin position="1"/>
        <end position="29"/>
    </location>
</feature>
<evidence type="ECO:0000256" key="2">
    <source>
        <dbReference type="SAM" id="SignalP"/>
    </source>
</evidence>
<feature type="region of interest" description="Disordered" evidence="1">
    <location>
        <begin position="303"/>
        <end position="335"/>
    </location>
</feature>
<evidence type="ECO:0000313" key="3">
    <source>
        <dbReference type="EMBL" id="QDV85347.1"/>
    </source>
</evidence>
<protein>
    <recommendedName>
        <fullName evidence="5">Secreted protein</fullName>
    </recommendedName>
</protein>
<feature type="compositionally biased region" description="Basic and acidic residues" evidence="1">
    <location>
        <begin position="303"/>
        <end position="329"/>
    </location>
</feature>
<reference evidence="3 4" key="1">
    <citation type="submission" date="2019-02" db="EMBL/GenBank/DDBJ databases">
        <title>Deep-cultivation of Planctomycetes and their phenomic and genomic characterization uncovers novel biology.</title>
        <authorList>
            <person name="Wiegand S."/>
            <person name="Jogler M."/>
            <person name="Boedeker C."/>
            <person name="Pinto D."/>
            <person name="Vollmers J."/>
            <person name="Rivas-Marin E."/>
            <person name="Kohn T."/>
            <person name="Peeters S.H."/>
            <person name="Heuer A."/>
            <person name="Rast P."/>
            <person name="Oberbeckmann S."/>
            <person name="Bunk B."/>
            <person name="Jeske O."/>
            <person name="Meyerdierks A."/>
            <person name="Storesund J.E."/>
            <person name="Kallscheuer N."/>
            <person name="Luecker S."/>
            <person name="Lage O.M."/>
            <person name="Pohl T."/>
            <person name="Merkel B.J."/>
            <person name="Hornburger P."/>
            <person name="Mueller R.-W."/>
            <person name="Bruemmer F."/>
            <person name="Labrenz M."/>
            <person name="Spormann A.M."/>
            <person name="Op den Camp H."/>
            <person name="Overmann J."/>
            <person name="Amann R."/>
            <person name="Jetten M.S.M."/>
            <person name="Mascher T."/>
            <person name="Medema M.H."/>
            <person name="Devos D.P."/>
            <person name="Kaster A.-K."/>
            <person name="Ovreas L."/>
            <person name="Rohde M."/>
            <person name="Galperin M.Y."/>
            <person name="Jogler C."/>
        </authorList>
    </citation>
    <scope>NUCLEOTIDE SEQUENCE [LARGE SCALE GENOMIC DNA]</scope>
    <source>
        <strain evidence="3 4">TBK1r</strain>
    </source>
</reference>
<evidence type="ECO:0000256" key="1">
    <source>
        <dbReference type="SAM" id="MobiDB-lite"/>
    </source>
</evidence>
<proteinExistence type="predicted"/>
<sequence>MNMSYDFKRCFIAVLTIVVCASASTESYAQSLSNRDLRNIDELANRLIGYTEELHDEFHHHFERVRHAEKLDSDVTRLEEIAKELHAFAQDAPSAEATIKRLRADANELLQLSWQIERTVALAESWVRTSDERRGIAHMRDVSREVVRTVFRIDDYLPVDTDVIDGQLARLENAVKVLHDEFHEHLEGYEVSRHLDEDLESLEKSVEHMHDLAHNKHWENIDLPHIVHDIHDVKDATQHIEELFIRQARIGVRTRDFVGIEHSRDAISDVLASIRLLEHMIDKADPRGHTTLHRRVHRDIHDRYHVDPHHDDHQSSDPERYRYGYDSHRAQYPRH</sequence>
<gene>
    <name evidence="3" type="ORF">TBK1r_43260</name>
</gene>
<feature type="chain" id="PRO_5045108046" description="Secreted protein" evidence="2">
    <location>
        <begin position="30"/>
        <end position="335"/>
    </location>
</feature>
<accession>A0ABX5XUD6</accession>
<keyword evidence="4" id="KW-1185">Reference proteome</keyword>
<name>A0ABX5XUD6_9BACT</name>
<dbReference type="EMBL" id="CP036432">
    <property type="protein sequence ID" value="QDV85347.1"/>
    <property type="molecule type" value="Genomic_DNA"/>
</dbReference>
<evidence type="ECO:0000313" key="4">
    <source>
        <dbReference type="Proteomes" id="UP000318081"/>
    </source>
</evidence>